<evidence type="ECO:0000256" key="9">
    <source>
        <dbReference type="HAMAP-Rule" id="MF_00148"/>
    </source>
</evidence>
<dbReference type="AlphaFoldDB" id="A0A0F7EGG7"/>
<evidence type="ECO:0000256" key="5">
    <source>
        <dbReference type="ARBA" id="ARBA00018429"/>
    </source>
</evidence>
<dbReference type="NCBIfam" id="NF003592">
    <property type="entry name" value="PRK05254.1-5"/>
    <property type="match status" value="1"/>
</dbReference>
<dbReference type="InterPro" id="IPR005122">
    <property type="entry name" value="Uracil-DNA_glycosylase-like"/>
</dbReference>
<dbReference type="NCBIfam" id="NF003589">
    <property type="entry name" value="PRK05254.1-2"/>
    <property type="match status" value="1"/>
</dbReference>
<dbReference type="EC" id="3.2.2.27" evidence="4 9"/>
<evidence type="ECO:0000256" key="10">
    <source>
        <dbReference type="PROSITE-ProRule" id="PRU10072"/>
    </source>
</evidence>
<comment type="similarity">
    <text evidence="3 9 11">Belongs to the uracil-DNA glycosylase (UDG) superfamily. UNG family.</text>
</comment>
<dbReference type="GO" id="GO:0004844">
    <property type="term" value="F:uracil DNA N-glycosylase activity"/>
    <property type="evidence" value="ECO:0007669"/>
    <property type="project" value="UniProtKB-UniRule"/>
</dbReference>
<name>A0A0F7EGG7_BRELA</name>
<dbReference type="NCBIfam" id="NF003591">
    <property type="entry name" value="PRK05254.1-4"/>
    <property type="match status" value="1"/>
</dbReference>
<keyword evidence="9" id="KW-0963">Cytoplasm</keyword>
<dbReference type="EMBL" id="CP011074">
    <property type="protein sequence ID" value="AKF93840.1"/>
    <property type="molecule type" value="Genomic_DNA"/>
</dbReference>
<dbReference type="InterPro" id="IPR036895">
    <property type="entry name" value="Uracil-DNA_glycosylase-like_sf"/>
</dbReference>
<keyword evidence="8 9" id="KW-0234">DNA repair</keyword>
<dbReference type="SUPFAM" id="SSF52141">
    <property type="entry name" value="Uracil-DNA glycosylase-like"/>
    <property type="match status" value="1"/>
</dbReference>
<dbReference type="InterPro" id="IPR018085">
    <property type="entry name" value="Ura-DNA_Glyclase_AS"/>
</dbReference>
<evidence type="ECO:0000256" key="4">
    <source>
        <dbReference type="ARBA" id="ARBA00012030"/>
    </source>
</evidence>
<evidence type="ECO:0000256" key="6">
    <source>
        <dbReference type="ARBA" id="ARBA00022763"/>
    </source>
</evidence>
<gene>
    <name evidence="9" type="primary">ung</name>
    <name evidence="13" type="ORF">EX87_09485</name>
</gene>
<protein>
    <recommendedName>
        <fullName evidence="5 9">Uracil-DNA glycosylase</fullName>
        <shortName evidence="9">UDG</shortName>
        <ecNumber evidence="4 9">3.2.2.27</ecNumber>
    </recommendedName>
</protein>
<dbReference type="PANTHER" id="PTHR11264">
    <property type="entry name" value="URACIL-DNA GLYCOSYLASE"/>
    <property type="match status" value="1"/>
</dbReference>
<evidence type="ECO:0000313" key="13">
    <source>
        <dbReference type="EMBL" id="AKF93840.1"/>
    </source>
</evidence>
<comment type="subcellular location">
    <subcellularLocation>
        <location evidence="9">Cytoplasm</location>
    </subcellularLocation>
</comment>
<feature type="active site" description="Proton acceptor" evidence="9 10">
    <location>
        <position position="64"/>
    </location>
</feature>
<evidence type="ECO:0000256" key="8">
    <source>
        <dbReference type="ARBA" id="ARBA00023204"/>
    </source>
</evidence>
<feature type="domain" description="Uracil-DNA glycosylase-like" evidence="12">
    <location>
        <begin position="49"/>
        <end position="209"/>
    </location>
</feature>
<comment type="catalytic activity">
    <reaction evidence="1 9 11">
        <text>Hydrolyzes single-stranded DNA or mismatched double-stranded DNA and polynucleotides, releasing free uracil.</text>
        <dbReference type="EC" id="3.2.2.27"/>
    </reaction>
</comment>
<evidence type="ECO:0000256" key="7">
    <source>
        <dbReference type="ARBA" id="ARBA00022801"/>
    </source>
</evidence>
<dbReference type="Gene3D" id="3.40.470.10">
    <property type="entry name" value="Uracil-DNA glycosylase-like domain"/>
    <property type="match status" value="1"/>
</dbReference>
<dbReference type="RefSeq" id="WP_031412786.1">
    <property type="nucleotide sequence ID" value="NZ_CP011074.1"/>
</dbReference>
<evidence type="ECO:0000256" key="2">
    <source>
        <dbReference type="ARBA" id="ARBA00002631"/>
    </source>
</evidence>
<dbReference type="FunFam" id="3.40.470.10:FF:000001">
    <property type="entry name" value="Uracil-DNA glycosylase"/>
    <property type="match status" value="1"/>
</dbReference>
<evidence type="ECO:0000259" key="12">
    <source>
        <dbReference type="SMART" id="SM00986"/>
    </source>
</evidence>
<proteinExistence type="inferred from homology"/>
<dbReference type="NCBIfam" id="NF003588">
    <property type="entry name" value="PRK05254.1-1"/>
    <property type="match status" value="1"/>
</dbReference>
<keyword evidence="6 9" id="KW-0227">DNA damage</keyword>
<evidence type="ECO:0000256" key="11">
    <source>
        <dbReference type="RuleBase" id="RU003780"/>
    </source>
</evidence>
<sequence length="225" mass="26030">MAILKNDWAPLLEDEFQKPYYLRLREFLRNEYDTKTIYPDKYDIFNALHHTPYQQTKVVILGQDPYHGPNQAHGLSFSVNPGTKIPPSLVNIYKELRDDLGCFIPNHGYLVSWAKQGVLLLNTVLTVRDGEANSHKGRGWELFTNRVIEEINKRDKPVVFILWGRHAQDKKSMIDTKRHYILESVHPSPLSASRGFFGTKPFSKANQFLVKIGEEPIDWQIPTLN</sequence>
<evidence type="ECO:0000256" key="1">
    <source>
        <dbReference type="ARBA" id="ARBA00001400"/>
    </source>
</evidence>
<evidence type="ECO:0000256" key="3">
    <source>
        <dbReference type="ARBA" id="ARBA00008184"/>
    </source>
</evidence>
<dbReference type="CDD" id="cd10027">
    <property type="entry name" value="UDG-F1-like"/>
    <property type="match status" value="1"/>
</dbReference>
<reference evidence="13" key="1">
    <citation type="submission" date="2015-03" db="EMBL/GenBank/DDBJ databases">
        <title>MIGS Cultured Bacterial/Archaeal sample from Brevibacillus laterosporus.</title>
        <authorList>
            <person name="Zeng D."/>
            <person name="Zhu L."/>
            <person name="Dong G."/>
            <person name="Ye W."/>
            <person name="Ren D."/>
            <person name="Wu L."/>
            <person name="Xu J."/>
            <person name="Li G."/>
            <person name="Guo L."/>
        </authorList>
    </citation>
    <scope>NUCLEOTIDE SEQUENCE</scope>
    <source>
        <strain evidence="13">B9</strain>
    </source>
</reference>
<comment type="function">
    <text evidence="2 9 11">Excises uracil residues from the DNA which can arise as a result of misincorporation of dUMP residues by DNA polymerase or due to deamination of cytosine.</text>
</comment>
<accession>A0A0F7EGG7</accession>
<dbReference type="InterPro" id="IPR002043">
    <property type="entry name" value="UDG_fam1"/>
</dbReference>
<dbReference type="GO" id="GO:0097510">
    <property type="term" value="P:base-excision repair, AP site formation via deaminated base removal"/>
    <property type="evidence" value="ECO:0007669"/>
    <property type="project" value="TreeGrafter"/>
</dbReference>
<dbReference type="SMART" id="SM00986">
    <property type="entry name" value="UDG"/>
    <property type="match status" value="1"/>
</dbReference>
<dbReference type="NCBIfam" id="TIGR00628">
    <property type="entry name" value="ung"/>
    <property type="match status" value="1"/>
</dbReference>
<dbReference type="SMART" id="SM00987">
    <property type="entry name" value="UreE_C"/>
    <property type="match status" value="1"/>
</dbReference>
<keyword evidence="7 9" id="KW-0378">Hydrolase</keyword>
<dbReference type="GO" id="GO:0005737">
    <property type="term" value="C:cytoplasm"/>
    <property type="evidence" value="ECO:0007669"/>
    <property type="project" value="UniProtKB-SubCell"/>
</dbReference>
<dbReference type="HAMAP" id="MF_00148">
    <property type="entry name" value="UDG"/>
    <property type="match status" value="1"/>
</dbReference>
<dbReference type="Pfam" id="PF03167">
    <property type="entry name" value="UDG"/>
    <property type="match status" value="1"/>
</dbReference>
<dbReference type="PANTHER" id="PTHR11264:SF0">
    <property type="entry name" value="URACIL-DNA GLYCOSYLASE"/>
    <property type="match status" value="1"/>
</dbReference>
<organism evidence="13">
    <name type="scientific">Brevibacillus laterosporus</name>
    <name type="common">Bacillus laterosporus</name>
    <dbReference type="NCBI Taxonomy" id="1465"/>
    <lineage>
        <taxon>Bacteria</taxon>
        <taxon>Bacillati</taxon>
        <taxon>Bacillota</taxon>
        <taxon>Bacilli</taxon>
        <taxon>Bacillales</taxon>
        <taxon>Paenibacillaceae</taxon>
        <taxon>Brevibacillus</taxon>
    </lineage>
</organism>
<dbReference type="PROSITE" id="PS00130">
    <property type="entry name" value="U_DNA_GLYCOSYLASE"/>
    <property type="match status" value="1"/>
</dbReference>